<dbReference type="Gene3D" id="3.40.50.300">
    <property type="entry name" value="P-loop containing nucleotide triphosphate hydrolases"/>
    <property type="match status" value="1"/>
</dbReference>
<dbReference type="PANTHER" id="PTHR42855">
    <property type="entry name" value="ABC TRANSPORTER ATP-BINDING SUBUNIT"/>
    <property type="match status" value="1"/>
</dbReference>
<dbReference type="InterPro" id="IPR027417">
    <property type="entry name" value="P-loop_NTPase"/>
</dbReference>
<evidence type="ECO:0000313" key="3">
    <source>
        <dbReference type="EMBL" id="MPM64506.1"/>
    </source>
</evidence>
<gene>
    <name evidence="3" type="ORF">SDC9_111393</name>
</gene>
<evidence type="ECO:0000259" key="2">
    <source>
        <dbReference type="Pfam" id="PF00005"/>
    </source>
</evidence>
<feature type="coiled-coil region" evidence="1">
    <location>
        <begin position="156"/>
        <end position="209"/>
    </location>
</feature>
<dbReference type="SUPFAM" id="SSF52540">
    <property type="entry name" value="P-loop containing nucleoside triphosphate hydrolases"/>
    <property type="match status" value="1"/>
</dbReference>
<keyword evidence="3" id="KW-0547">Nucleotide-binding</keyword>
<dbReference type="GO" id="GO:0005524">
    <property type="term" value="F:ATP binding"/>
    <property type="evidence" value="ECO:0007669"/>
    <property type="project" value="UniProtKB-KW"/>
</dbReference>
<evidence type="ECO:0000256" key="1">
    <source>
        <dbReference type="SAM" id="Coils"/>
    </source>
</evidence>
<name>A0A645BH53_9ZZZZ</name>
<organism evidence="3">
    <name type="scientific">bioreactor metagenome</name>
    <dbReference type="NCBI Taxonomy" id="1076179"/>
    <lineage>
        <taxon>unclassified sequences</taxon>
        <taxon>metagenomes</taxon>
        <taxon>ecological metagenomes</taxon>
    </lineage>
</organism>
<dbReference type="CDD" id="cd03221">
    <property type="entry name" value="ABCF_EF-3"/>
    <property type="match status" value="1"/>
</dbReference>
<reference evidence="3" key="1">
    <citation type="submission" date="2019-08" db="EMBL/GenBank/DDBJ databases">
        <authorList>
            <person name="Kucharzyk K."/>
            <person name="Murdoch R.W."/>
            <person name="Higgins S."/>
            <person name="Loffler F."/>
        </authorList>
    </citation>
    <scope>NUCLEOTIDE SEQUENCE</scope>
</reference>
<protein>
    <submittedName>
        <fullName evidence="3">Putative ABC transporter ATP-binding protein</fullName>
    </submittedName>
</protein>
<dbReference type="EMBL" id="VSSQ01019992">
    <property type="protein sequence ID" value="MPM64506.1"/>
    <property type="molecule type" value="Genomic_DNA"/>
</dbReference>
<feature type="domain" description="ABC transporter" evidence="2">
    <location>
        <begin position="12"/>
        <end position="55"/>
    </location>
</feature>
<dbReference type="AlphaFoldDB" id="A0A645BH53"/>
<keyword evidence="1" id="KW-0175">Coiled coil</keyword>
<dbReference type="PANTHER" id="PTHR42855:SF2">
    <property type="entry name" value="DRUG RESISTANCE ABC TRANSPORTER,ATP-BINDING PROTEIN"/>
    <property type="match status" value="1"/>
</dbReference>
<proteinExistence type="predicted"/>
<accession>A0A645BH53</accession>
<keyword evidence="3" id="KW-0067">ATP-binding</keyword>
<sequence>MTTTQIRSALAAFLFTGDDVFKEIKKLSGGEKCRINLLKLMLSKSNFLLLDEPTNHLDIMSREALEDAIMDYDGTVLVISHDRYFLNKVINKIYELNQDGVKEYLSNYSYYIEKKKNPHRFMIEEEQEGKTKTQIHLEKKKKRDIEKAEKEKKLKVKHIEGSITDKEELLVNLQNQLCLEEVYSDPLKSEDVNKQILKIQEEIENLYEEWENHLSEDQ</sequence>
<dbReference type="Pfam" id="PF00005">
    <property type="entry name" value="ABC_tran"/>
    <property type="match status" value="1"/>
</dbReference>
<comment type="caution">
    <text evidence="3">The sequence shown here is derived from an EMBL/GenBank/DDBJ whole genome shotgun (WGS) entry which is preliminary data.</text>
</comment>
<dbReference type="InterPro" id="IPR051309">
    <property type="entry name" value="ABCF_ATPase"/>
</dbReference>
<dbReference type="GO" id="GO:0016887">
    <property type="term" value="F:ATP hydrolysis activity"/>
    <property type="evidence" value="ECO:0007669"/>
    <property type="project" value="InterPro"/>
</dbReference>
<dbReference type="InterPro" id="IPR003439">
    <property type="entry name" value="ABC_transporter-like_ATP-bd"/>
</dbReference>